<dbReference type="Proteomes" id="UP000271974">
    <property type="component" value="Unassembled WGS sequence"/>
</dbReference>
<feature type="region of interest" description="Disordered" evidence="1">
    <location>
        <begin position="272"/>
        <end position="544"/>
    </location>
</feature>
<sequence>MFMIVLFQVHPKDPIYFISQWLYKYANNRTFFHNKAMHYQALGTTYSDYKRQRLLGRARMKMRSDELNQLQSSHLRYLSEEAVQSSMISDSFDQVKKTQRKLYFQEYVYTDEDVRKQGLQKRNELLFERFHTSDGSSSTQATSYKSSAFSSSLSSSKYSSSTRGTTTSGTSSSSTRKTTTSSGVTSTTISSGSAATSGGKQAHRHDRQRSAGNQYRKATVNHKDADRRRSLRDVQRRGSSRGVERRGSSRGVERRGLKDKERRRILRDDRRRSLRDEERRSSRTRASDKDRRRTDNQKSRGRRGDECSKDSQDSKETWSSHTSSKRNINKGGRSHGYGTNSRRLSKRLKKSKSIQDPSRHVSYHYYTGGPHAYSESTLQQDTEEDYGKKEAWLSMPSSSASFKRKSKRRKSPAGSSARESQHTLKSGTRSEKSDKEDESYREQDVEKRETHKDEIDKQNRGRRYKNQTDIKAPSAETDHGDDMQHVGDEVVGDEVVGDEVVGDEEEYDTERSDFSDRRESQDKFGRRIRSSEHMPDEREDEFPRHHTLKIDSSKLFQNLGDDEHHVTKTPSEGTILRKKSSRPSRISRRFTQVSARWFLSGSPPVITCFHPVLGNLLSPHRLRVAVESAGKFWGAAGHACQVLYDQEIYTVCEPHADDSLYRDRMAQWTGTTWVLDKQ</sequence>
<comment type="caution">
    <text evidence="2">The sequence shown here is derived from an EMBL/GenBank/DDBJ whole genome shotgun (WGS) entry which is preliminary data.</text>
</comment>
<dbReference type="OrthoDB" id="6163200at2759"/>
<evidence type="ECO:0000256" key="1">
    <source>
        <dbReference type="SAM" id="MobiDB-lite"/>
    </source>
</evidence>
<feature type="compositionally biased region" description="Basic and acidic residues" evidence="1">
    <location>
        <begin position="272"/>
        <end position="318"/>
    </location>
</feature>
<gene>
    <name evidence="2" type="ORF">EGW08_014877</name>
</gene>
<reference evidence="2 3" key="1">
    <citation type="submission" date="2019-01" db="EMBL/GenBank/DDBJ databases">
        <title>A draft genome assembly of the solar-powered sea slug Elysia chlorotica.</title>
        <authorList>
            <person name="Cai H."/>
            <person name="Li Q."/>
            <person name="Fang X."/>
            <person name="Li J."/>
            <person name="Curtis N.E."/>
            <person name="Altenburger A."/>
            <person name="Shibata T."/>
            <person name="Feng M."/>
            <person name="Maeda T."/>
            <person name="Schwartz J.A."/>
            <person name="Shigenobu S."/>
            <person name="Lundholm N."/>
            <person name="Nishiyama T."/>
            <person name="Yang H."/>
            <person name="Hasebe M."/>
            <person name="Li S."/>
            <person name="Pierce S.K."/>
            <person name="Wang J."/>
        </authorList>
    </citation>
    <scope>NUCLEOTIDE SEQUENCE [LARGE SCALE GENOMIC DNA]</scope>
    <source>
        <strain evidence="2">EC2010</strain>
        <tissue evidence="2">Whole organism of an adult</tissue>
    </source>
</reference>
<feature type="compositionally biased region" description="Basic and acidic residues" evidence="1">
    <location>
        <begin position="428"/>
        <end position="459"/>
    </location>
</feature>
<feature type="compositionally biased region" description="Basic residues" evidence="1">
    <location>
        <begin position="343"/>
        <end position="352"/>
    </location>
</feature>
<feature type="compositionally biased region" description="Basic and acidic residues" evidence="1">
    <location>
        <begin position="221"/>
        <end position="259"/>
    </location>
</feature>
<feature type="compositionally biased region" description="Basic and acidic residues" evidence="1">
    <location>
        <begin position="476"/>
        <end position="488"/>
    </location>
</feature>
<accession>A0A433T737</accession>
<protein>
    <submittedName>
        <fullName evidence="2">Uncharacterized protein</fullName>
    </submittedName>
</protein>
<proteinExistence type="predicted"/>
<dbReference type="EMBL" id="RQTK01000586">
    <property type="protein sequence ID" value="RUS77363.1"/>
    <property type="molecule type" value="Genomic_DNA"/>
</dbReference>
<evidence type="ECO:0000313" key="2">
    <source>
        <dbReference type="EMBL" id="RUS77363.1"/>
    </source>
</evidence>
<feature type="compositionally biased region" description="Acidic residues" evidence="1">
    <location>
        <begin position="490"/>
        <end position="508"/>
    </location>
</feature>
<dbReference type="AlphaFoldDB" id="A0A433T737"/>
<feature type="compositionally biased region" description="Basic and acidic residues" evidence="1">
    <location>
        <begin position="509"/>
        <end position="544"/>
    </location>
</feature>
<feature type="region of interest" description="Disordered" evidence="1">
    <location>
        <begin position="132"/>
        <end position="259"/>
    </location>
</feature>
<keyword evidence="3" id="KW-1185">Reference proteome</keyword>
<organism evidence="2 3">
    <name type="scientific">Elysia chlorotica</name>
    <name type="common">Eastern emerald elysia</name>
    <name type="synonym">Sea slug</name>
    <dbReference type="NCBI Taxonomy" id="188477"/>
    <lineage>
        <taxon>Eukaryota</taxon>
        <taxon>Metazoa</taxon>
        <taxon>Spiralia</taxon>
        <taxon>Lophotrochozoa</taxon>
        <taxon>Mollusca</taxon>
        <taxon>Gastropoda</taxon>
        <taxon>Heterobranchia</taxon>
        <taxon>Euthyneura</taxon>
        <taxon>Panpulmonata</taxon>
        <taxon>Sacoglossa</taxon>
        <taxon>Placobranchoidea</taxon>
        <taxon>Plakobranchidae</taxon>
        <taxon>Elysia</taxon>
    </lineage>
</organism>
<name>A0A433T737_ELYCH</name>
<evidence type="ECO:0000313" key="3">
    <source>
        <dbReference type="Proteomes" id="UP000271974"/>
    </source>
</evidence>
<feature type="compositionally biased region" description="Low complexity" evidence="1">
    <location>
        <begin position="136"/>
        <end position="200"/>
    </location>
</feature>
<feature type="compositionally biased region" description="Basic residues" evidence="1">
    <location>
        <begin position="402"/>
        <end position="411"/>
    </location>
</feature>